<dbReference type="GO" id="GO:0007018">
    <property type="term" value="P:microtubule-based movement"/>
    <property type="evidence" value="ECO:0007669"/>
    <property type="project" value="InterPro"/>
</dbReference>
<feature type="domain" description="Dynein heavy chain tail" evidence="2">
    <location>
        <begin position="17"/>
        <end position="129"/>
    </location>
</feature>
<dbReference type="GO" id="GO:0045505">
    <property type="term" value="F:dynein intermediate chain binding"/>
    <property type="evidence" value="ECO:0007669"/>
    <property type="project" value="InterPro"/>
</dbReference>
<evidence type="ECO:0000256" key="1">
    <source>
        <dbReference type="ARBA" id="ARBA00008887"/>
    </source>
</evidence>
<dbReference type="PANTHER" id="PTHR46532">
    <property type="entry name" value="MALE FERTILITY FACTOR KL5"/>
    <property type="match status" value="1"/>
</dbReference>
<gene>
    <name evidence="4" type="primary">LOC114246425</name>
</gene>
<organism evidence="3 4">
    <name type="scientific">Bombyx mandarina</name>
    <name type="common">Wild silk moth</name>
    <name type="synonym">Wild silkworm</name>
    <dbReference type="NCBI Taxonomy" id="7092"/>
    <lineage>
        <taxon>Eukaryota</taxon>
        <taxon>Metazoa</taxon>
        <taxon>Ecdysozoa</taxon>
        <taxon>Arthropoda</taxon>
        <taxon>Hexapoda</taxon>
        <taxon>Insecta</taxon>
        <taxon>Pterygota</taxon>
        <taxon>Neoptera</taxon>
        <taxon>Endopterygota</taxon>
        <taxon>Lepidoptera</taxon>
        <taxon>Glossata</taxon>
        <taxon>Ditrysia</taxon>
        <taxon>Bombycoidea</taxon>
        <taxon>Bombycidae</taxon>
        <taxon>Bombycinae</taxon>
        <taxon>Bombyx</taxon>
    </lineage>
</organism>
<protein>
    <submittedName>
        <fullName evidence="4">Dynein heavy chain 5, axonemal-like</fullName>
    </submittedName>
</protein>
<evidence type="ECO:0000313" key="4">
    <source>
        <dbReference type="RefSeq" id="XP_028034731.1"/>
    </source>
</evidence>
<dbReference type="GO" id="GO:0051959">
    <property type="term" value="F:dynein light intermediate chain binding"/>
    <property type="evidence" value="ECO:0007669"/>
    <property type="project" value="InterPro"/>
</dbReference>
<accession>A0A6J2JXY2</accession>
<dbReference type="GeneID" id="114246425"/>
<dbReference type="Pfam" id="PF08385">
    <property type="entry name" value="DHC_N1"/>
    <property type="match status" value="1"/>
</dbReference>
<dbReference type="GO" id="GO:0005858">
    <property type="term" value="C:axonemal dynein complex"/>
    <property type="evidence" value="ECO:0007669"/>
    <property type="project" value="TreeGrafter"/>
</dbReference>
<name>A0A6J2JXY2_BOMMA</name>
<dbReference type="InterPro" id="IPR026983">
    <property type="entry name" value="DHC"/>
</dbReference>
<dbReference type="InterPro" id="IPR013594">
    <property type="entry name" value="Dynein_heavy_tail"/>
</dbReference>
<dbReference type="Proteomes" id="UP000504629">
    <property type="component" value="Unplaced"/>
</dbReference>
<dbReference type="OrthoDB" id="286107at2759"/>
<keyword evidence="3" id="KW-1185">Reference proteome</keyword>
<reference evidence="4" key="1">
    <citation type="submission" date="2025-08" db="UniProtKB">
        <authorList>
            <consortium name="RefSeq"/>
        </authorList>
    </citation>
    <scope>IDENTIFICATION</scope>
    <source>
        <tissue evidence="4">Silk gland</tissue>
    </source>
</reference>
<dbReference type="KEGG" id="bman:114246425"/>
<evidence type="ECO:0000259" key="2">
    <source>
        <dbReference type="Pfam" id="PF08385"/>
    </source>
</evidence>
<dbReference type="AlphaFoldDB" id="A0A6J2JXY2"/>
<proteinExistence type="inferred from homology"/>
<evidence type="ECO:0000313" key="3">
    <source>
        <dbReference type="Proteomes" id="UP000504629"/>
    </source>
</evidence>
<sequence length="135" mass="16211">MMPYRTPPKPNPPWNRALHQKWRLLDNQVTDYYNEASDNVKYLYALEKYCEPLYRCDPKSMQQYIPGLLYTVRMVFATSRYYNTTKQISTLLVKVTNQILNMCMEYLTNNGKKTIWNQDKLNFIEKAKVFTYINI</sequence>
<comment type="similarity">
    <text evidence="1">Belongs to the dynein heavy chain family.</text>
</comment>
<dbReference type="RefSeq" id="XP_028034731.1">
    <property type="nucleotide sequence ID" value="XM_028178930.1"/>
</dbReference>
<dbReference type="PANTHER" id="PTHR46532:SF4">
    <property type="entry name" value="AAA+ ATPASE DOMAIN-CONTAINING PROTEIN"/>
    <property type="match status" value="1"/>
</dbReference>